<organism evidence="2 3">
    <name type="scientific">Caerostris extrusa</name>
    <name type="common">Bark spider</name>
    <name type="synonym">Caerostris bankana</name>
    <dbReference type="NCBI Taxonomy" id="172846"/>
    <lineage>
        <taxon>Eukaryota</taxon>
        <taxon>Metazoa</taxon>
        <taxon>Ecdysozoa</taxon>
        <taxon>Arthropoda</taxon>
        <taxon>Chelicerata</taxon>
        <taxon>Arachnida</taxon>
        <taxon>Araneae</taxon>
        <taxon>Araneomorphae</taxon>
        <taxon>Entelegynae</taxon>
        <taxon>Araneoidea</taxon>
        <taxon>Araneidae</taxon>
        <taxon>Caerostris</taxon>
    </lineage>
</organism>
<evidence type="ECO:0000256" key="1">
    <source>
        <dbReference type="SAM" id="MobiDB-lite"/>
    </source>
</evidence>
<evidence type="ECO:0000313" key="3">
    <source>
        <dbReference type="Proteomes" id="UP001054945"/>
    </source>
</evidence>
<evidence type="ECO:0000313" key="2">
    <source>
        <dbReference type="EMBL" id="GIX71718.1"/>
    </source>
</evidence>
<proteinExistence type="predicted"/>
<dbReference type="Proteomes" id="UP001054945">
    <property type="component" value="Unassembled WGS sequence"/>
</dbReference>
<gene>
    <name evidence="2" type="ORF">CEXT_691731</name>
</gene>
<keyword evidence="3" id="KW-1185">Reference proteome</keyword>
<feature type="compositionally biased region" description="Basic and acidic residues" evidence="1">
    <location>
        <begin position="49"/>
        <end position="61"/>
    </location>
</feature>
<protein>
    <recommendedName>
        <fullName evidence="4">Ycf15</fullName>
    </recommendedName>
</protein>
<sequence length="67" mass="7312">MEGFNAKLVKTSQLNAQSTTRSIFTCDIARRSHSIVPGPLPESGIPGSEQRRPVGDVEAERSFLMIP</sequence>
<accession>A0AAV4MIJ3</accession>
<comment type="caution">
    <text evidence="2">The sequence shown here is derived from an EMBL/GenBank/DDBJ whole genome shotgun (WGS) entry which is preliminary data.</text>
</comment>
<evidence type="ECO:0008006" key="4">
    <source>
        <dbReference type="Google" id="ProtNLM"/>
    </source>
</evidence>
<feature type="region of interest" description="Disordered" evidence="1">
    <location>
        <begin position="35"/>
        <end position="67"/>
    </location>
</feature>
<dbReference type="EMBL" id="BPLR01002248">
    <property type="protein sequence ID" value="GIX71718.1"/>
    <property type="molecule type" value="Genomic_DNA"/>
</dbReference>
<name>A0AAV4MIJ3_CAEEX</name>
<dbReference type="AlphaFoldDB" id="A0AAV4MIJ3"/>
<reference evidence="2 3" key="1">
    <citation type="submission" date="2021-06" db="EMBL/GenBank/DDBJ databases">
        <title>Caerostris extrusa draft genome.</title>
        <authorList>
            <person name="Kono N."/>
            <person name="Arakawa K."/>
        </authorList>
    </citation>
    <scope>NUCLEOTIDE SEQUENCE [LARGE SCALE GENOMIC DNA]</scope>
</reference>